<name>A0A267AER2_PSEFR</name>
<dbReference type="EMBL" id="NQKQ01000013">
    <property type="protein sequence ID" value="PAA10791.1"/>
    <property type="molecule type" value="Genomic_DNA"/>
</dbReference>
<dbReference type="RefSeq" id="WP_048351816.1">
    <property type="nucleotide sequence ID" value="NZ_JAKJKE010000016.1"/>
</dbReference>
<dbReference type="OrthoDB" id="7027245at2"/>
<comment type="caution">
    <text evidence="1">The sequence shown here is derived from an EMBL/GenBank/DDBJ whole genome shotgun (WGS) entry which is preliminary data.</text>
</comment>
<proteinExistence type="predicted"/>
<organism evidence="1 2">
    <name type="scientific">Pseudomonas fragi</name>
    <dbReference type="NCBI Taxonomy" id="296"/>
    <lineage>
        <taxon>Bacteria</taxon>
        <taxon>Pseudomonadati</taxon>
        <taxon>Pseudomonadota</taxon>
        <taxon>Gammaproteobacteria</taxon>
        <taxon>Pseudomonadales</taxon>
        <taxon>Pseudomonadaceae</taxon>
        <taxon>Pseudomonas</taxon>
    </lineage>
</organism>
<protein>
    <submittedName>
        <fullName evidence="1">Short-chain dehydrogenase</fullName>
    </submittedName>
</protein>
<accession>A0A267AER2</accession>
<evidence type="ECO:0000313" key="2">
    <source>
        <dbReference type="Proteomes" id="UP000215861"/>
    </source>
</evidence>
<sequence>MTQHPFIPLTAIDCTIPALFIDRNTPLDVLHANAVARMLAATQLMETLSSRELQQADSVDLKHLATAAALLLRDGCDVLNVLGWRLQPA</sequence>
<gene>
    <name evidence="1" type="ORF">CJU81_13640</name>
</gene>
<dbReference type="GeneID" id="96620447"/>
<dbReference type="Proteomes" id="UP000215861">
    <property type="component" value="Unassembled WGS sequence"/>
</dbReference>
<evidence type="ECO:0000313" key="1">
    <source>
        <dbReference type="EMBL" id="PAA10791.1"/>
    </source>
</evidence>
<dbReference type="AlphaFoldDB" id="A0A267AER2"/>
<reference evidence="1 2" key="1">
    <citation type="submission" date="2017-08" db="EMBL/GenBank/DDBJ databases">
        <title>Genomic and metabolic characterisation of spoilage-associated Pseudomonas species.</title>
        <authorList>
            <person name="Stanborough T."/>
            <person name="Fegan N."/>
            <person name="Powell S.M."/>
            <person name="Singh T."/>
            <person name="Tamplin M.L."/>
            <person name="Chandry P.S."/>
        </authorList>
    </citation>
    <scope>NUCLEOTIDE SEQUENCE [LARGE SCALE GENOMIC DNA]</scope>
    <source>
        <strain evidence="1 2">F1801</strain>
    </source>
</reference>